<dbReference type="Gene3D" id="3.30.40.10">
    <property type="entry name" value="Zinc/RING finger domain, C3HC4 (zinc finger)"/>
    <property type="match status" value="2"/>
</dbReference>
<organism evidence="5 6">
    <name type="scientific">Glossina brevipalpis</name>
    <dbReference type="NCBI Taxonomy" id="37001"/>
    <lineage>
        <taxon>Eukaryota</taxon>
        <taxon>Metazoa</taxon>
        <taxon>Ecdysozoa</taxon>
        <taxon>Arthropoda</taxon>
        <taxon>Hexapoda</taxon>
        <taxon>Insecta</taxon>
        <taxon>Pterygota</taxon>
        <taxon>Neoptera</taxon>
        <taxon>Endopterygota</taxon>
        <taxon>Diptera</taxon>
        <taxon>Brachycera</taxon>
        <taxon>Muscomorpha</taxon>
        <taxon>Hippoboscoidea</taxon>
        <taxon>Glossinidae</taxon>
        <taxon>Glossina</taxon>
    </lineage>
</organism>
<reference evidence="6" key="1">
    <citation type="submission" date="2014-03" db="EMBL/GenBank/DDBJ databases">
        <authorList>
            <person name="Aksoy S."/>
            <person name="Warren W."/>
            <person name="Wilson R.K."/>
        </authorList>
    </citation>
    <scope>NUCLEOTIDE SEQUENCE [LARGE SCALE GENOMIC DNA]</scope>
    <source>
        <strain evidence="6">IAEA</strain>
    </source>
</reference>
<feature type="domain" description="PHD-type" evidence="4">
    <location>
        <begin position="2"/>
        <end position="119"/>
    </location>
</feature>
<reference evidence="5" key="2">
    <citation type="submission" date="2020-05" db="UniProtKB">
        <authorList>
            <consortium name="EnsemblMetazoa"/>
        </authorList>
    </citation>
    <scope>IDENTIFICATION</scope>
    <source>
        <strain evidence="5">IAEA</strain>
    </source>
</reference>
<evidence type="ECO:0000256" key="1">
    <source>
        <dbReference type="ARBA" id="ARBA00022723"/>
    </source>
</evidence>
<keyword evidence="2" id="KW-0863">Zinc-finger</keyword>
<evidence type="ECO:0000259" key="4">
    <source>
        <dbReference type="PROSITE" id="PS51805"/>
    </source>
</evidence>
<dbReference type="VEuPathDB" id="VectorBase:GBRI023469"/>
<dbReference type="InterPro" id="IPR013083">
    <property type="entry name" value="Znf_RING/FYVE/PHD"/>
</dbReference>
<dbReference type="InterPro" id="IPR001965">
    <property type="entry name" value="Znf_PHD"/>
</dbReference>
<dbReference type="InterPro" id="IPR011011">
    <property type="entry name" value="Znf_FYVE_PHD"/>
</dbReference>
<evidence type="ECO:0000313" key="6">
    <source>
        <dbReference type="Proteomes" id="UP000091820"/>
    </source>
</evidence>
<sequence>MENRCSICNQNSSIEGDDILIFGEWITSKDLTIHYYCLLLSTNLPQNGNDASGILGFLFRDIRREIAVATKRKCKYCLKANATIGCKTCNEYFHLTCGYLNECLFQFGGEFNSYCHICLPLDDYQKQLVKTKRLNDHTVCYICAKRMSNYNPRDWIYATCCQRGFVHNFCMQRYALNAGYYLKCIWCKSMQFRDAVKFQGIFVPDRDAKWELEPDAYKELHCGYNRCDMKKCNSPRGREYTKGRKWFLSLCQLCGSFAVHNPSCIPGFENSKERVEDFKCDTCLEIERDIDLRSSKEKSYNELFDATLYVRKTQDRRRSLLHESMEFSEDSMSSMITVIPSQNNNGENDPPVVPDTMDLNENTAECIQAQLYDECDNENVDENNDKIQKDEEFLILNLYEFNKAHDCLAEVKVKLNPNDPRFAGKTVDEIKRSNNLVTAEDVIERISNPSILKEFDEIINNTMQ</sequence>
<dbReference type="InterPro" id="IPR051188">
    <property type="entry name" value="PHD-type_Zinc_Finger"/>
</dbReference>
<dbReference type="InterPro" id="IPR034732">
    <property type="entry name" value="EPHD"/>
</dbReference>
<dbReference type="Proteomes" id="UP000091820">
    <property type="component" value="Unassembled WGS sequence"/>
</dbReference>
<dbReference type="PANTHER" id="PTHR12420">
    <property type="entry name" value="PHD FINGER PROTEIN"/>
    <property type="match status" value="1"/>
</dbReference>
<keyword evidence="6" id="KW-1185">Reference proteome</keyword>
<dbReference type="Pfam" id="PF26054">
    <property type="entry name" value="PHD_G2E3"/>
    <property type="match status" value="1"/>
</dbReference>
<dbReference type="STRING" id="37001.A0A1A9WL13"/>
<evidence type="ECO:0000313" key="5">
    <source>
        <dbReference type="EnsemblMetazoa" id="GBRI023469-PA"/>
    </source>
</evidence>
<dbReference type="PROSITE" id="PS51805">
    <property type="entry name" value="EPHD"/>
    <property type="match status" value="1"/>
</dbReference>
<dbReference type="InterPro" id="IPR059102">
    <property type="entry name" value="PHD_PHF7/G2E3-like"/>
</dbReference>
<keyword evidence="3" id="KW-0862">Zinc</keyword>
<accession>A0A1A9WL13</accession>
<name>A0A1A9WL13_9MUSC</name>
<dbReference type="SMART" id="SM00249">
    <property type="entry name" value="PHD"/>
    <property type="match status" value="2"/>
</dbReference>
<evidence type="ECO:0000256" key="3">
    <source>
        <dbReference type="ARBA" id="ARBA00022833"/>
    </source>
</evidence>
<dbReference type="AlphaFoldDB" id="A0A1A9WL13"/>
<dbReference type="EnsemblMetazoa" id="GBRI023469-RA">
    <property type="protein sequence ID" value="GBRI023469-PA"/>
    <property type="gene ID" value="GBRI023469"/>
</dbReference>
<evidence type="ECO:0000256" key="2">
    <source>
        <dbReference type="ARBA" id="ARBA00022771"/>
    </source>
</evidence>
<keyword evidence="1" id="KW-0479">Metal-binding</keyword>
<dbReference type="GO" id="GO:0008270">
    <property type="term" value="F:zinc ion binding"/>
    <property type="evidence" value="ECO:0007669"/>
    <property type="project" value="UniProtKB-KW"/>
</dbReference>
<protein>
    <recommendedName>
        <fullName evidence="4">PHD-type domain-containing protein</fullName>
    </recommendedName>
</protein>
<proteinExistence type="predicted"/>
<dbReference type="PANTHER" id="PTHR12420:SF42">
    <property type="entry name" value="G2_M PHASE-SPECIFIC E3 UBIQUITIN-PROTEIN LIGASE"/>
    <property type="match status" value="1"/>
</dbReference>
<dbReference type="SUPFAM" id="SSF57903">
    <property type="entry name" value="FYVE/PHD zinc finger"/>
    <property type="match status" value="1"/>
</dbReference>
<dbReference type="GO" id="GO:0005634">
    <property type="term" value="C:nucleus"/>
    <property type="evidence" value="ECO:0007669"/>
    <property type="project" value="TreeGrafter"/>
</dbReference>
<dbReference type="Pfam" id="PF13771">
    <property type="entry name" value="zf-HC5HC2H"/>
    <property type="match status" value="1"/>
</dbReference>